<dbReference type="AlphaFoldDB" id="A0A2H0KPL9"/>
<feature type="site" description="Important for autoinhibition of adenylyltransferase activity" evidence="3">
    <location>
        <position position="50"/>
    </location>
</feature>
<comment type="caution">
    <text evidence="5">The sequence shown here is derived from an EMBL/GenBank/DDBJ whole genome shotgun (WGS) entry which is preliminary data.</text>
</comment>
<evidence type="ECO:0000313" key="6">
    <source>
        <dbReference type="Proteomes" id="UP000231550"/>
    </source>
</evidence>
<proteinExistence type="predicted"/>
<evidence type="ECO:0000256" key="3">
    <source>
        <dbReference type="PIRSR" id="PIRSR640198-3"/>
    </source>
</evidence>
<name>A0A2H0KPL9_9BACT</name>
<dbReference type="Pfam" id="PF02661">
    <property type="entry name" value="Fic"/>
    <property type="match status" value="1"/>
</dbReference>
<evidence type="ECO:0000313" key="5">
    <source>
        <dbReference type="EMBL" id="PIQ74111.1"/>
    </source>
</evidence>
<gene>
    <name evidence="5" type="ORF">COV85_03885</name>
</gene>
<feature type="binding site" evidence="2">
    <location>
        <begin position="214"/>
        <end position="215"/>
    </location>
    <ligand>
        <name>ATP</name>
        <dbReference type="ChEBI" id="CHEBI:30616"/>
    </ligand>
</feature>
<dbReference type="GO" id="GO:0005524">
    <property type="term" value="F:ATP binding"/>
    <property type="evidence" value="ECO:0007669"/>
    <property type="project" value="UniProtKB-KW"/>
</dbReference>
<evidence type="ECO:0000259" key="4">
    <source>
        <dbReference type="PROSITE" id="PS51459"/>
    </source>
</evidence>
<dbReference type="PANTHER" id="PTHR13504:SF38">
    <property type="entry name" value="FIDO DOMAIN-CONTAINING PROTEIN"/>
    <property type="match status" value="1"/>
</dbReference>
<dbReference type="InterPro" id="IPR036597">
    <property type="entry name" value="Fido-like_dom_sf"/>
</dbReference>
<feature type="binding site" evidence="2">
    <location>
        <begin position="182"/>
        <end position="189"/>
    </location>
    <ligand>
        <name>ATP</name>
        <dbReference type="ChEBI" id="CHEBI:30616"/>
    </ligand>
</feature>
<protein>
    <recommendedName>
        <fullName evidence="4">Fido domain-containing protein</fullName>
    </recommendedName>
</protein>
<dbReference type="PROSITE" id="PS51459">
    <property type="entry name" value="FIDO"/>
    <property type="match status" value="1"/>
</dbReference>
<dbReference type="InterPro" id="IPR003812">
    <property type="entry name" value="Fido"/>
</dbReference>
<dbReference type="SUPFAM" id="SSF140931">
    <property type="entry name" value="Fic-like"/>
    <property type="match status" value="1"/>
</dbReference>
<dbReference type="Gene3D" id="1.10.3290.10">
    <property type="entry name" value="Fido-like domain"/>
    <property type="match status" value="1"/>
</dbReference>
<organism evidence="5 6">
    <name type="scientific">Candidatus Portnoybacteria bacterium CG11_big_fil_rev_8_21_14_0_20_44_10</name>
    <dbReference type="NCBI Taxonomy" id="1974818"/>
    <lineage>
        <taxon>Bacteria</taxon>
        <taxon>Candidatus Portnoyibacteriota</taxon>
    </lineage>
</organism>
<sequence length="308" mass="35531">MARYLKSKILSRLEEKKAFLDKNQPLPKPVLLKLREQMIVEGTYNSNAIEGNTLTLKETRLILEEGLTIAGKSMREHFEATNHRDAILFLEKIIKKHGIKEEDILAIHGLIMKNIEKETAGIYRRGQVRILGVPFLPPNYLKVPRLMDDLLEWISRNSEKLHLIELAALAHYRFVVIHPFYDGNGRTARLLMNLILMRGGYPFVIVLANDRKRYYNALAKADKGDFYPFINLMAQFVEKSLDLFLSAMGKEESFVSLSQLAAKTSYSLDYLSLLSRRGELDATKRGKVWFSTLGAIQKYKNTRKRKRK</sequence>
<feature type="active site" evidence="1">
    <location>
        <position position="178"/>
    </location>
</feature>
<evidence type="ECO:0000256" key="1">
    <source>
        <dbReference type="PIRSR" id="PIRSR640198-1"/>
    </source>
</evidence>
<keyword evidence="2" id="KW-0547">Nucleotide-binding</keyword>
<reference evidence="5 6" key="1">
    <citation type="submission" date="2017-09" db="EMBL/GenBank/DDBJ databases">
        <title>Depth-based differentiation of microbial function through sediment-hosted aquifers and enrichment of novel symbionts in the deep terrestrial subsurface.</title>
        <authorList>
            <person name="Probst A.J."/>
            <person name="Ladd B."/>
            <person name="Jarett J.K."/>
            <person name="Geller-Mcgrath D.E."/>
            <person name="Sieber C.M."/>
            <person name="Emerson J.B."/>
            <person name="Anantharaman K."/>
            <person name="Thomas B.C."/>
            <person name="Malmstrom R."/>
            <person name="Stieglmeier M."/>
            <person name="Klingl A."/>
            <person name="Woyke T."/>
            <person name="Ryan C.M."/>
            <person name="Banfield J.F."/>
        </authorList>
    </citation>
    <scope>NUCLEOTIDE SEQUENCE [LARGE SCALE GENOMIC DNA]</scope>
    <source>
        <strain evidence="5">CG11_big_fil_rev_8_21_14_0_20_44_10</strain>
    </source>
</reference>
<dbReference type="Proteomes" id="UP000231550">
    <property type="component" value="Unassembled WGS sequence"/>
</dbReference>
<dbReference type="EMBL" id="PCVN01000100">
    <property type="protein sequence ID" value="PIQ74111.1"/>
    <property type="molecule type" value="Genomic_DNA"/>
</dbReference>
<dbReference type="PANTHER" id="PTHR13504">
    <property type="entry name" value="FIDO DOMAIN-CONTAINING PROTEIN DDB_G0283145"/>
    <property type="match status" value="1"/>
</dbReference>
<dbReference type="InterPro" id="IPR040198">
    <property type="entry name" value="Fido_containing"/>
</dbReference>
<keyword evidence="2" id="KW-0067">ATP-binding</keyword>
<feature type="domain" description="Fido" evidence="4">
    <location>
        <begin position="99"/>
        <end position="235"/>
    </location>
</feature>
<accession>A0A2H0KPL9</accession>
<evidence type="ECO:0000256" key="2">
    <source>
        <dbReference type="PIRSR" id="PIRSR640198-2"/>
    </source>
</evidence>